<keyword evidence="3" id="KW-1185">Reference proteome</keyword>
<gene>
    <name evidence="2" type="ORF">A0J61_07543</name>
</gene>
<proteinExistence type="predicted"/>
<evidence type="ECO:0000313" key="2">
    <source>
        <dbReference type="EMBL" id="OBZ84406.1"/>
    </source>
</evidence>
<name>A0A1C7N6Y2_9FUNG</name>
<comment type="caution">
    <text evidence="2">The sequence shown here is derived from an EMBL/GenBank/DDBJ whole genome shotgun (WGS) entry which is preliminary data.</text>
</comment>
<dbReference type="AlphaFoldDB" id="A0A1C7N6Y2"/>
<sequence length="285" mass="32946">MAIQDFTETRSIKGLYDLMEIVLDRLARIESFQERLMRIETHLEKDRIARINSQSLTDFGQRQTIPVPPLINISSGLSLDLFPRTENASTISLDKDSILLSGEQTKVDLIGSESESSLSDFESTETPLTPPKESTQPSPQPHGQTKRKRHPPLIQPKELAATDSFITRVRAKRAKRRFIQPRQLDNYKEFGVNRLHRLVRIQANLPSSNEAKVLLDEIRETCKQHLSKIDLSRFHQKSDRPELYLILEQLVDKQYCSQNIHLSYCTKFWGIKRIVNPLLFQMLNN</sequence>
<feature type="compositionally biased region" description="Low complexity" evidence="1">
    <location>
        <begin position="112"/>
        <end position="125"/>
    </location>
</feature>
<dbReference type="OrthoDB" id="10581603at2759"/>
<feature type="region of interest" description="Disordered" evidence="1">
    <location>
        <begin position="111"/>
        <end position="157"/>
    </location>
</feature>
<dbReference type="EMBL" id="LUGH01000514">
    <property type="protein sequence ID" value="OBZ84406.1"/>
    <property type="molecule type" value="Genomic_DNA"/>
</dbReference>
<accession>A0A1C7N6Y2</accession>
<feature type="compositionally biased region" description="Polar residues" evidence="1">
    <location>
        <begin position="132"/>
        <end position="143"/>
    </location>
</feature>
<protein>
    <submittedName>
        <fullName evidence="2">Uncharacterized protein</fullName>
    </submittedName>
</protein>
<dbReference type="Proteomes" id="UP000093000">
    <property type="component" value="Unassembled WGS sequence"/>
</dbReference>
<dbReference type="InParanoid" id="A0A1C7N6Y2"/>
<evidence type="ECO:0000313" key="3">
    <source>
        <dbReference type="Proteomes" id="UP000093000"/>
    </source>
</evidence>
<evidence type="ECO:0000256" key="1">
    <source>
        <dbReference type="SAM" id="MobiDB-lite"/>
    </source>
</evidence>
<reference evidence="2 3" key="1">
    <citation type="submission" date="2016-03" db="EMBL/GenBank/DDBJ databases">
        <title>Choanephora cucurbitarum.</title>
        <authorList>
            <person name="Min B."/>
            <person name="Park H."/>
            <person name="Park J.-H."/>
            <person name="Shin H.-D."/>
            <person name="Choi I.-G."/>
        </authorList>
    </citation>
    <scope>NUCLEOTIDE SEQUENCE [LARGE SCALE GENOMIC DNA]</scope>
    <source>
        <strain evidence="2 3">KUS-F28377</strain>
    </source>
</reference>
<organism evidence="2 3">
    <name type="scientific">Choanephora cucurbitarum</name>
    <dbReference type="NCBI Taxonomy" id="101091"/>
    <lineage>
        <taxon>Eukaryota</taxon>
        <taxon>Fungi</taxon>
        <taxon>Fungi incertae sedis</taxon>
        <taxon>Mucoromycota</taxon>
        <taxon>Mucoromycotina</taxon>
        <taxon>Mucoromycetes</taxon>
        <taxon>Mucorales</taxon>
        <taxon>Mucorineae</taxon>
        <taxon>Choanephoraceae</taxon>
        <taxon>Choanephoroideae</taxon>
        <taxon>Choanephora</taxon>
    </lineage>
</organism>